<dbReference type="AlphaFoldDB" id="X0T131"/>
<name>X0T131_9ZZZZ</name>
<reference evidence="1" key="1">
    <citation type="journal article" date="2014" name="Front. Microbiol.">
        <title>High frequency of phylogenetically diverse reductive dehalogenase-homologous genes in deep subseafloor sedimentary metagenomes.</title>
        <authorList>
            <person name="Kawai M."/>
            <person name="Futagami T."/>
            <person name="Toyoda A."/>
            <person name="Takaki Y."/>
            <person name="Nishi S."/>
            <person name="Hori S."/>
            <person name="Arai W."/>
            <person name="Tsubouchi T."/>
            <person name="Morono Y."/>
            <person name="Uchiyama I."/>
            <person name="Ito T."/>
            <person name="Fujiyama A."/>
            <person name="Inagaki F."/>
            <person name="Takami H."/>
        </authorList>
    </citation>
    <scope>NUCLEOTIDE SEQUENCE</scope>
    <source>
        <strain evidence="1">Expedition CK06-06</strain>
    </source>
</reference>
<evidence type="ECO:0000313" key="1">
    <source>
        <dbReference type="EMBL" id="GAF81887.1"/>
    </source>
</evidence>
<comment type="caution">
    <text evidence="1">The sequence shown here is derived from an EMBL/GenBank/DDBJ whole genome shotgun (WGS) entry which is preliminary data.</text>
</comment>
<accession>X0T131</accession>
<dbReference type="EMBL" id="BARS01000738">
    <property type="protein sequence ID" value="GAF81887.1"/>
    <property type="molecule type" value="Genomic_DNA"/>
</dbReference>
<proteinExistence type="predicted"/>
<organism evidence="1">
    <name type="scientific">marine sediment metagenome</name>
    <dbReference type="NCBI Taxonomy" id="412755"/>
    <lineage>
        <taxon>unclassified sequences</taxon>
        <taxon>metagenomes</taxon>
        <taxon>ecological metagenomes</taxon>
    </lineage>
</organism>
<protein>
    <submittedName>
        <fullName evidence="1">Uncharacterized protein</fullName>
    </submittedName>
</protein>
<gene>
    <name evidence="1" type="ORF">S01H1_01657</name>
</gene>
<sequence length="41" mass="4286">MTIMAYGYLTNLKYSLYPGACPGIGSWLVPGQAPGAIKKPG</sequence>